<keyword evidence="2" id="KW-1185">Reference proteome</keyword>
<dbReference type="Proteomes" id="UP001153334">
    <property type="component" value="Unassembled WGS sequence"/>
</dbReference>
<evidence type="ECO:0000313" key="1">
    <source>
        <dbReference type="EMBL" id="KAJ8122830.1"/>
    </source>
</evidence>
<reference evidence="1" key="1">
    <citation type="submission" date="2022-11" db="EMBL/GenBank/DDBJ databases">
        <title>Genome Sequence of Nemania bipapillata.</title>
        <authorList>
            <person name="Buettner E."/>
        </authorList>
    </citation>
    <scope>NUCLEOTIDE SEQUENCE</scope>
    <source>
        <strain evidence="1">CP14</strain>
    </source>
</reference>
<organism evidence="1 2">
    <name type="scientific">Nemania bipapillata</name>
    <dbReference type="NCBI Taxonomy" id="110536"/>
    <lineage>
        <taxon>Eukaryota</taxon>
        <taxon>Fungi</taxon>
        <taxon>Dikarya</taxon>
        <taxon>Ascomycota</taxon>
        <taxon>Pezizomycotina</taxon>
        <taxon>Sordariomycetes</taxon>
        <taxon>Xylariomycetidae</taxon>
        <taxon>Xylariales</taxon>
        <taxon>Xylariaceae</taxon>
        <taxon>Nemania</taxon>
    </lineage>
</organism>
<evidence type="ECO:0000313" key="2">
    <source>
        <dbReference type="Proteomes" id="UP001153334"/>
    </source>
</evidence>
<gene>
    <name evidence="1" type="ORF">ONZ43_g1071</name>
</gene>
<name>A0ACC2J5Y2_9PEZI</name>
<dbReference type="EMBL" id="JAPESX010000167">
    <property type="protein sequence ID" value="KAJ8122830.1"/>
    <property type="molecule type" value="Genomic_DNA"/>
</dbReference>
<comment type="caution">
    <text evidence="1">The sequence shown here is derived from an EMBL/GenBank/DDBJ whole genome shotgun (WGS) entry which is preliminary data.</text>
</comment>
<sequence>MERPHNRKRHQACEPSHQDDSAAYGRKRQRTDESSHQINHPTKEPSWQYPPEFWDGLSKTPLIHSAVKELERRTYTRPSYPSPPTELAQHFTRSTARQLARFARNGGPDLRHLRGYPPATTSHRPAGAMSSSSPSGATKSTDPTSKSGTTKTKSTTPYNRGFDQHLTDHGVNPIWKSRVSNLEDIRAALAVPRQSLSPSKFSEGAFKDFHGSNIHSKDEDDVRVNVMPTITGTRRTDHPSAMSTTFGNLEPLTDGTLAPAKPDIYYGSYPEELDRLIRDELASHIIPSTMLDKPMAPNFFVEVKGPDGNIAVARRQARYDGAIGSRAMHTLQNYGKDEPEYDGNAYTFTSTYHDGTLKMYAHSTTAPTTPEGRPEYHMMELEIFAMTRSRQNFVEGATAFRNARDLAKTHRDSFIQAANSRASQAREAAVQADITQSHGYEISTSDKPHEPVPAHDNALQEADDELQQLIVGTSHHDFQDGDKEAAASECFYVDDDSQEASQEPAASGDDPLTSVTSSSTSGVSAEPRRSKRLRQSSSLRSNTSGSGVSKSRTRPSTARRTMESSAVQNRTGSIGS</sequence>
<protein>
    <submittedName>
        <fullName evidence="1">Uncharacterized protein</fullName>
    </submittedName>
</protein>
<accession>A0ACC2J5Y2</accession>
<proteinExistence type="predicted"/>